<keyword evidence="2" id="KW-1185">Reference proteome</keyword>
<gene>
    <name evidence="1" type="ORF">JWR99_02650</name>
</gene>
<reference evidence="1 2" key="1">
    <citation type="journal article" date="2021" name="Int. J. Syst. Evol. Microbiol.">
        <title>Pseudomonas lactucae sp. nov., a pathogen causing bacterial rot of lettuce in Japan.</title>
        <authorList>
            <person name="Sawada H."/>
            <person name="Fujikawa T."/>
            <person name="Satou M."/>
        </authorList>
    </citation>
    <scope>NUCLEOTIDE SEQUENCE [LARGE SCALE GENOMIC DNA]</scope>
    <source>
        <strain evidence="1 2">MAFF 301381</strain>
    </source>
</reference>
<name>A0A9X0Y767_9PSED</name>
<accession>A0A9X0Y767</accession>
<organism evidence="1 2">
    <name type="scientific">Pseudomonas lactucae</name>
    <dbReference type="NCBI Taxonomy" id="2813360"/>
    <lineage>
        <taxon>Bacteria</taxon>
        <taxon>Pseudomonadati</taxon>
        <taxon>Pseudomonadota</taxon>
        <taxon>Gammaproteobacteria</taxon>
        <taxon>Pseudomonadales</taxon>
        <taxon>Pseudomonadaceae</taxon>
        <taxon>Pseudomonas</taxon>
    </lineage>
</organism>
<protein>
    <submittedName>
        <fullName evidence="1">Uncharacterized protein</fullName>
    </submittedName>
</protein>
<dbReference type="AlphaFoldDB" id="A0A9X0Y767"/>
<proteinExistence type="predicted"/>
<sequence>MINRQDQNAKDGSIAVQANGNVNITKNGLDMAEVKELTQIFLDRHLPALRAEAEAAARKYAGEFLDEFVKKLSEANTVKPEAFAKPDSQACFSSALLSSAEKGDQIDLAMLASMVVARLEQDSDPLLKLVYEEAIAALPRITKEQIAFLTFILFTKHITPKTPSVHSLEFNAQKVLPLIEPGFLISTANREYLCSKGLLNINLVADADLMLSNYKNGVPDFPQTDEELREKYPALNKIIEAYGVDSVPTCFLTASGKLIALSALEVAFGKLDMSIWIN</sequence>
<dbReference type="InterPro" id="IPR053773">
    <property type="entry name" value="Vpar_1526-like"/>
</dbReference>
<dbReference type="EMBL" id="JAFHKJ010000011">
    <property type="protein sequence ID" value="MBN2974938.1"/>
    <property type="molecule type" value="Genomic_DNA"/>
</dbReference>
<evidence type="ECO:0000313" key="1">
    <source>
        <dbReference type="EMBL" id="MBN2974938.1"/>
    </source>
</evidence>
<evidence type="ECO:0000313" key="2">
    <source>
        <dbReference type="Proteomes" id="UP001154860"/>
    </source>
</evidence>
<reference evidence="1 2" key="2">
    <citation type="journal article" date="2023" name="Plant Pathol.">
        <title>Dismantling and reorganizing Pseudomonas marginalis sensu#lato.</title>
        <authorList>
            <person name="Sawada H."/>
            <person name="Fujikawa T."/>
            <person name="Satou M."/>
        </authorList>
    </citation>
    <scope>NUCLEOTIDE SEQUENCE [LARGE SCALE GENOMIC DNA]</scope>
    <source>
        <strain evidence="1 2">MAFF 301381</strain>
    </source>
</reference>
<dbReference type="NCBIfam" id="NF045477">
    <property type="entry name" value="LPO_1073_dom"/>
    <property type="match status" value="1"/>
</dbReference>
<dbReference type="Proteomes" id="UP001154860">
    <property type="component" value="Unassembled WGS sequence"/>
</dbReference>
<comment type="caution">
    <text evidence="1">The sequence shown here is derived from an EMBL/GenBank/DDBJ whole genome shotgun (WGS) entry which is preliminary data.</text>
</comment>
<dbReference type="RefSeq" id="WP_205489530.1">
    <property type="nucleotide sequence ID" value="NZ_JAFHKI010000028.1"/>
</dbReference>